<keyword evidence="9 12" id="KW-0472">Membrane</keyword>
<proteinExistence type="predicted"/>
<feature type="domain" description="Neurotransmitter-gated ion-channel ligand-binding" evidence="13">
    <location>
        <begin position="73"/>
        <end position="169"/>
    </location>
</feature>
<dbReference type="InterPro" id="IPR036719">
    <property type="entry name" value="Neuro-gated_channel_TM_sf"/>
</dbReference>
<keyword evidence="3" id="KW-0813">Transport</keyword>
<evidence type="ECO:0000259" key="14">
    <source>
        <dbReference type="Pfam" id="PF02932"/>
    </source>
</evidence>
<evidence type="ECO:0000256" key="7">
    <source>
        <dbReference type="ARBA" id="ARBA00022989"/>
    </source>
</evidence>
<keyword evidence="10" id="KW-0407">Ion channel</keyword>
<keyword evidence="5 12" id="KW-0812">Transmembrane</keyword>
<evidence type="ECO:0000256" key="12">
    <source>
        <dbReference type="SAM" id="Phobius"/>
    </source>
</evidence>
<dbReference type="Gene3D" id="2.70.170.10">
    <property type="entry name" value="Neurotransmitter-gated ion-channel ligand-binding domain"/>
    <property type="match status" value="1"/>
</dbReference>
<dbReference type="PANTHER" id="PTHR18945">
    <property type="entry name" value="NEUROTRANSMITTER GATED ION CHANNEL"/>
    <property type="match status" value="1"/>
</dbReference>
<evidence type="ECO:0000256" key="9">
    <source>
        <dbReference type="ARBA" id="ARBA00023136"/>
    </source>
</evidence>
<name>A0A915IUP0_ROMCU</name>
<feature type="domain" description="Neurotransmitter-gated ion-channel transmembrane" evidence="14">
    <location>
        <begin position="262"/>
        <end position="367"/>
    </location>
</feature>
<dbReference type="SUPFAM" id="SSF90112">
    <property type="entry name" value="Neurotransmitter-gated ion-channel transmembrane pore"/>
    <property type="match status" value="1"/>
</dbReference>
<evidence type="ECO:0000256" key="6">
    <source>
        <dbReference type="ARBA" id="ARBA00022729"/>
    </source>
</evidence>
<dbReference type="InterPro" id="IPR006028">
    <property type="entry name" value="GABAA/Glycine_rcpt"/>
</dbReference>
<dbReference type="PRINTS" id="PR00253">
    <property type="entry name" value="GABAARECEPTR"/>
</dbReference>
<sequence>MADSVHLPFQSKETISSVYLLPNERRKFHDEDQAFSPSSAAIECCMEPSCKINFLSSDLLQCYSESDLSRDATRLLDTLFDSKKYDRRVRPNFGGAPTNINAAIYLGGIDALSKASLNLNLEVYLRQFWFDDRLVFNTSIFSLSTLILPKNYPAMIWLPDTFFPNSKSIIPPQTGDGSPPNPSHSSCRISQDDAYSDDDIKYLWDKERAAFIDSATMFIPSMELLSYDTKHRTEVLTTGSYSRLSLRLLFRRRYGYYVLQFYTPLAMVTILSWLSFWLDRRALTARMLAGLIPLATATMLTFFSSCSMPHVSYFKAADIYSGFCLLVISSSLVECAIACYVNRKAASPNQMSPGKQNNPLKSMGKLLAPNILDRMFKHAQKHE</sequence>
<dbReference type="InterPro" id="IPR006029">
    <property type="entry name" value="Neurotrans-gated_channel_TM"/>
</dbReference>
<reference evidence="16" key="1">
    <citation type="submission" date="2022-11" db="UniProtKB">
        <authorList>
            <consortium name="WormBaseParasite"/>
        </authorList>
    </citation>
    <scope>IDENTIFICATION</scope>
</reference>
<evidence type="ECO:0000256" key="11">
    <source>
        <dbReference type="SAM" id="MobiDB-lite"/>
    </source>
</evidence>
<feature type="transmembrane region" description="Helical" evidence="12">
    <location>
        <begin position="254"/>
        <end position="276"/>
    </location>
</feature>
<evidence type="ECO:0000256" key="8">
    <source>
        <dbReference type="ARBA" id="ARBA00023065"/>
    </source>
</evidence>
<evidence type="ECO:0000256" key="2">
    <source>
        <dbReference type="ARBA" id="ARBA00004236"/>
    </source>
</evidence>
<dbReference type="GO" id="GO:0005886">
    <property type="term" value="C:plasma membrane"/>
    <property type="evidence" value="ECO:0007669"/>
    <property type="project" value="UniProtKB-SubCell"/>
</dbReference>
<dbReference type="Gene3D" id="1.20.58.390">
    <property type="entry name" value="Neurotransmitter-gated ion-channel transmembrane domain"/>
    <property type="match status" value="1"/>
</dbReference>
<dbReference type="Pfam" id="PF02932">
    <property type="entry name" value="Neur_chan_memb"/>
    <property type="match status" value="1"/>
</dbReference>
<organism evidence="15 16">
    <name type="scientific">Romanomermis culicivorax</name>
    <name type="common">Nematode worm</name>
    <dbReference type="NCBI Taxonomy" id="13658"/>
    <lineage>
        <taxon>Eukaryota</taxon>
        <taxon>Metazoa</taxon>
        <taxon>Ecdysozoa</taxon>
        <taxon>Nematoda</taxon>
        <taxon>Enoplea</taxon>
        <taxon>Dorylaimia</taxon>
        <taxon>Mermithida</taxon>
        <taxon>Mermithoidea</taxon>
        <taxon>Mermithidae</taxon>
        <taxon>Romanomermis</taxon>
    </lineage>
</organism>
<evidence type="ECO:0000256" key="4">
    <source>
        <dbReference type="ARBA" id="ARBA00022475"/>
    </source>
</evidence>
<protein>
    <submittedName>
        <fullName evidence="16">Uncharacterized protein</fullName>
    </submittedName>
</protein>
<comment type="subcellular location">
    <subcellularLocation>
        <location evidence="2">Cell membrane</location>
    </subcellularLocation>
    <subcellularLocation>
        <location evidence="1">Membrane</location>
        <topology evidence="1">Multi-pass membrane protein</topology>
    </subcellularLocation>
</comment>
<evidence type="ECO:0000256" key="10">
    <source>
        <dbReference type="ARBA" id="ARBA00023303"/>
    </source>
</evidence>
<dbReference type="Proteomes" id="UP000887565">
    <property type="component" value="Unplaced"/>
</dbReference>
<evidence type="ECO:0000256" key="1">
    <source>
        <dbReference type="ARBA" id="ARBA00004141"/>
    </source>
</evidence>
<dbReference type="InterPro" id="IPR006202">
    <property type="entry name" value="Neur_chan_lig-bd"/>
</dbReference>
<feature type="region of interest" description="Disordered" evidence="11">
    <location>
        <begin position="169"/>
        <end position="191"/>
    </location>
</feature>
<accession>A0A915IUP0</accession>
<evidence type="ECO:0000313" key="16">
    <source>
        <dbReference type="WBParaSite" id="nRc.2.0.1.t17546-RA"/>
    </source>
</evidence>
<keyword evidence="8" id="KW-0406">Ion transport</keyword>
<feature type="transmembrane region" description="Helical" evidence="12">
    <location>
        <begin position="319"/>
        <end position="341"/>
    </location>
</feature>
<dbReference type="GO" id="GO:0004888">
    <property type="term" value="F:transmembrane signaling receptor activity"/>
    <property type="evidence" value="ECO:0007669"/>
    <property type="project" value="InterPro"/>
</dbReference>
<dbReference type="InterPro" id="IPR006201">
    <property type="entry name" value="Neur_channel"/>
</dbReference>
<dbReference type="PRINTS" id="PR00252">
    <property type="entry name" value="NRIONCHANNEL"/>
</dbReference>
<keyword evidence="15" id="KW-1185">Reference proteome</keyword>
<feature type="transmembrane region" description="Helical" evidence="12">
    <location>
        <begin position="288"/>
        <end position="313"/>
    </location>
</feature>
<evidence type="ECO:0000313" key="15">
    <source>
        <dbReference type="Proteomes" id="UP000887565"/>
    </source>
</evidence>
<dbReference type="InterPro" id="IPR038050">
    <property type="entry name" value="Neuro_actylchol_rec"/>
</dbReference>
<evidence type="ECO:0000256" key="3">
    <source>
        <dbReference type="ARBA" id="ARBA00022448"/>
    </source>
</evidence>
<evidence type="ECO:0000256" key="5">
    <source>
        <dbReference type="ARBA" id="ARBA00022692"/>
    </source>
</evidence>
<evidence type="ECO:0000259" key="13">
    <source>
        <dbReference type="Pfam" id="PF02931"/>
    </source>
</evidence>
<dbReference type="GO" id="GO:0005230">
    <property type="term" value="F:extracellular ligand-gated monoatomic ion channel activity"/>
    <property type="evidence" value="ECO:0007669"/>
    <property type="project" value="InterPro"/>
</dbReference>
<keyword evidence="7 12" id="KW-1133">Transmembrane helix</keyword>
<dbReference type="Pfam" id="PF02931">
    <property type="entry name" value="Neur_chan_LBD"/>
    <property type="match status" value="1"/>
</dbReference>
<keyword evidence="6" id="KW-0732">Signal</keyword>
<dbReference type="SUPFAM" id="SSF63712">
    <property type="entry name" value="Nicotinic receptor ligand binding domain-like"/>
    <property type="match status" value="1"/>
</dbReference>
<dbReference type="AlphaFoldDB" id="A0A915IUP0"/>
<keyword evidence="4" id="KW-1003">Cell membrane</keyword>
<dbReference type="OMA" id="FIDSATM"/>
<dbReference type="InterPro" id="IPR036734">
    <property type="entry name" value="Neur_chan_lig-bd_sf"/>
</dbReference>
<dbReference type="WBParaSite" id="nRc.2.0.1.t17546-RA">
    <property type="protein sequence ID" value="nRc.2.0.1.t17546-RA"/>
    <property type="gene ID" value="nRc.2.0.1.g17546"/>
</dbReference>